<proteinExistence type="predicted"/>
<dbReference type="Proteomes" id="UP000024635">
    <property type="component" value="Unassembled WGS sequence"/>
</dbReference>
<dbReference type="EMBL" id="JARK01001665">
    <property type="protein sequence ID" value="EYB83780.1"/>
    <property type="molecule type" value="Genomic_DNA"/>
</dbReference>
<evidence type="ECO:0000313" key="1">
    <source>
        <dbReference type="EMBL" id="EYB83780.1"/>
    </source>
</evidence>
<dbReference type="AlphaFoldDB" id="A0A016RZG3"/>
<sequence length="135" mass="15225">MTVLPSLRLDSIDSIQPLNNHCSNGSNFKSELMLNFETTLQDSCIMISIIRKRTGSQIIRLDSMSTFPCRVKCLTQTSAGLERYVICAPIPKMGGPWVPFCFPSDCCCAAMTAIHLLFDFYYIADREQERQSNSK</sequence>
<protein>
    <submittedName>
        <fullName evidence="1">Uncharacterized protein</fullName>
    </submittedName>
</protein>
<evidence type="ECO:0000313" key="2">
    <source>
        <dbReference type="Proteomes" id="UP000024635"/>
    </source>
</evidence>
<organism evidence="1 2">
    <name type="scientific">Ancylostoma ceylanicum</name>
    <dbReference type="NCBI Taxonomy" id="53326"/>
    <lineage>
        <taxon>Eukaryota</taxon>
        <taxon>Metazoa</taxon>
        <taxon>Ecdysozoa</taxon>
        <taxon>Nematoda</taxon>
        <taxon>Chromadorea</taxon>
        <taxon>Rhabditida</taxon>
        <taxon>Rhabditina</taxon>
        <taxon>Rhabditomorpha</taxon>
        <taxon>Strongyloidea</taxon>
        <taxon>Ancylostomatidae</taxon>
        <taxon>Ancylostomatinae</taxon>
        <taxon>Ancylostoma</taxon>
    </lineage>
</organism>
<accession>A0A016RZG3</accession>
<comment type="caution">
    <text evidence="1">The sequence shown here is derived from an EMBL/GenBank/DDBJ whole genome shotgun (WGS) entry which is preliminary data.</text>
</comment>
<gene>
    <name evidence="1" type="primary">Acey_s0329.g2658</name>
    <name evidence="1" type="ORF">Y032_0329g2658</name>
</gene>
<reference evidence="2" key="1">
    <citation type="journal article" date="2015" name="Nat. Genet.">
        <title>The genome and transcriptome of the zoonotic hookworm Ancylostoma ceylanicum identify infection-specific gene families.</title>
        <authorList>
            <person name="Schwarz E.M."/>
            <person name="Hu Y."/>
            <person name="Antoshechkin I."/>
            <person name="Miller M.M."/>
            <person name="Sternberg P.W."/>
            <person name="Aroian R.V."/>
        </authorList>
    </citation>
    <scope>NUCLEOTIDE SEQUENCE</scope>
    <source>
        <strain evidence="2">HY135</strain>
    </source>
</reference>
<keyword evidence="2" id="KW-1185">Reference proteome</keyword>
<name>A0A016RZG3_9BILA</name>